<dbReference type="InterPro" id="IPR043502">
    <property type="entry name" value="DNA/RNA_pol_sf"/>
</dbReference>
<accession>A0ABQ9HIX1</accession>
<protein>
    <recommendedName>
        <fullName evidence="3">RNase H type-1 domain-containing protein</fullName>
    </recommendedName>
</protein>
<evidence type="ECO:0008006" key="3">
    <source>
        <dbReference type="Google" id="ProtNLM"/>
    </source>
</evidence>
<sequence length="146" mass="17214">MKDVTFEMDAKEEKHFQDIKFVISHPHILQLPNFEQQFMLHIVVQHSGGCSFKLTYEKEALVCVFGIQKFCSCLHYSEFNLKTEIGELTWLSSYSKQLIKLVDGSLRLTRFRFKITHVQRMENTLADAFSRMFNLPNLCARKKMMK</sequence>
<evidence type="ECO:0000313" key="1">
    <source>
        <dbReference type="EMBL" id="KAJ8884283.1"/>
    </source>
</evidence>
<keyword evidence="2" id="KW-1185">Reference proteome</keyword>
<evidence type="ECO:0000313" key="2">
    <source>
        <dbReference type="Proteomes" id="UP001159363"/>
    </source>
</evidence>
<dbReference type="Proteomes" id="UP001159363">
    <property type="component" value="Chromosome 4"/>
</dbReference>
<dbReference type="SUPFAM" id="SSF56672">
    <property type="entry name" value="DNA/RNA polymerases"/>
    <property type="match status" value="1"/>
</dbReference>
<dbReference type="EMBL" id="JARBHB010000005">
    <property type="protein sequence ID" value="KAJ8884283.1"/>
    <property type="molecule type" value="Genomic_DNA"/>
</dbReference>
<proteinExistence type="predicted"/>
<dbReference type="PANTHER" id="PTHR37984:SF5">
    <property type="entry name" value="PROTEIN NYNRIN-LIKE"/>
    <property type="match status" value="1"/>
</dbReference>
<dbReference type="InterPro" id="IPR050951">
    <property type="entry name" value="Retrovirus_Pol_polyprotein"/>
</dbReference>
<reference evidence="1 2" key="1">
    <citation type="submission" date="2023-02" db="EMBL/GenBank/DDBJ databases">
        <title>LHISI_Scaffold_Assembly.</title>
        <authorList>
            <person name="Stuart O.P."/>
            <person name="Cleave R."/>
            <person name="Magrath M.J.L."/>
            <person name="Mikheyev A.S."/>
        </authorList>
    </citation>
    <scope>NUCLEOTIDE SEQUENCE [LARGE SCALE GENOMIC DNA]</scope>
    <source>
        <strain evidence="1">Daus_M_001</strain>
        <tissue evidence="1">Leg muscle</tissue>
    </source>
</reference>
<dbReference type="PANTHER" id="PTHR37984">
    <property type="entry name" value="PROTEIN CBG26694"/>
    <property type="match status" value="1"/>
</dbReference>
<name>A0ABQ9HIX1_9NEOP</name>
<organism evidence="1 2">
    <name type="scientific">Dryococelus australis</name>
    <dbReference type="NCBI Taxonomy" id="614101"/>
    <lineage>
        <taxon>Eukaryota</taxon>
        <taxon>Metazoa</taxon>
        <taxon>Ecdysozoa</taxon>
        <taxon>Arthropoda</taxon>
        <taxon>Hexapoda</taxon>
        <taxon>Insecta</taxon>
        <taxon>Pterygota</taxon>
        <taxon>Neoptera</taxon>
        <taxon>Polyneoptera</taxon>
        <taxon>Phasmatodea</taxon>
        <taxon>Verophasmatodea</taxon>
        <taxon>Anareolatae</taxon>
        <taxon>Phasmatidae</taxon>
        <taxon>Eurycanthinae</taxon>
        <taxon>Dryococelus</taxon>
    </lineage>
</organism>
<comment type="caution">
    <text evidence="1">The sequence shown here is derived from an EMBL/GenBank/DDBJ whole genome shotgun (WGS) entry which is preliminary data.</text>
</comment>
<gene>
    <name evidence="1" type="ORF">PR048_016140</name>
</gene>